<evidence type="ECO:0000256" key="2">
    <source>
        <dbReference type="ARBA" id="ARBA00022448"/>
    </source>
</evidence>
<sequence>MYWRHSMRRRIASKRTLPALLAAAALVAGAAACSAPGHAGGTGGTGATGGAGTQAGTKAPLVIGISLSLTGDFGDTGKAAEKGYELWASQVNKSGGILGRQVQLKIVDDTTSATQVVTNYESLINQDHVDLVFGPVSSLLTVPAARVAARYGYAFIEPAGGAPTVFALHLHNLFLAQPAPVLDLGVSFADYILSLPPGQRPQTAAYSSVDNPFAAPVVELVRQKLQAAGVKTVLDQTYPSEQADLGPVVARVVAAKPDLVVDGTQGEDGYETVKDFVQQKLSPKILFMPNDASDPVNFPAQVGMGNVDGIFTANDWTPMASRPGNADFIKAYLAAYGGTAGQIDSTSAEAYACGQLVQEVAQKTGKVDNATIIATLHAGTFDTIEGSLSWDADGATNGTSGLLLQWINHELVPVYPAADAAHAPEIAKPAWGG</sequence>
<dbReference type="AlphaFoldDB" id="A0A6P2BSH1"/>
<dbReference type="PANTHER" id="PTHR30483">
    <property type="entry name" value="LEUCINE-SPECIFIC-BINDING PROTEIN"/>
    <property type="match status" value="1"/>
</dbReference>
<dbReference type="InterPro" id="IPR028082">
    <property type="entry name" value="Peripla_BP_I"/>
</dbReference>
<evidence type="ECO:0000256" key="5">
    <source>
        <dbReference type="SAM" id="SignalP"/>
    </source>
</evidence>
<dbReference type="EMBL" id="RPFW01000006">
    <property type="protein sequence ID" value="TVZ01964.1"/>
    <property type="molecule type" value="Genomic_DNA"/>
</dbReference>
<feature type="domain" description="Leucine-binding protein" evidence="6">
    <location>
        <begin position="61"/>
        <end position="406"/>
    </location>
</feature>
<evidence type="ECO:0000313" key="8">
    <source>
        <dbReference type="Proteomes" id="UP000460272"/>
    </source>
</evidence>
<evidence type="ECO:0000256" key="4">
    <source>
        <dbReference type="ARBA" id="ARBA00022970"/>
    </source>
</evidence>
<dbReference type="CDD" id="cd06338">
    <property type="entry name" value="PBP1_ABC_ligand_binding-like"/>
    <property type="match status" value="1"/>
</dbReference>
<dbReference type="OrthoDB" id="7337537at2"/>
<dbReference type="Pfam" id="PF13458">
    <property type="entry name" value="Peripla_BP_6"/>
    <property type="match status" value="1"/>
</dbReference>
<feature type="signal peptide" evidence="5">
    <location>
        <begin position="1"/>
        <end position="39"/>
    </location>
</feature>
<dbReference type="PROSITE" id="PS51257">
    <property type="entry name" value="PROKAR_LIPOPROTEIN"/>
    <property type="match status" value="1"/>
</dbReference>
<name>A0A6P2BSH1_9ACTN</name>
<evidence type="ECO:0000259" key="6">
    <source>
        <dbReference type="Pfam" id="PF13458"/>
    </source>
</evidence>
<dbReference type="Gene3D" id="3.40.50.2300">
    <property type="match status" value="2"/>
</dbReference>
<protein>
    <submittedName>
        <fullName evidence="7">ABC transporter substrate-binding protein</fullName>
    </submittedName>
</protein>
<keyword evidence="3 5" id="KW-0732">Signal</keyword>
<dbReference type="InterPro" id="IPR028081">
    <property type="entry name" value="Leu-bd"/>
</dbReference>
<feature type="chain" id="PRO_5038422719" evidence="5">
    <location>
        <begin position="40"/>
        <end position="433"/>
    </location>
</feature>
<evidence type="ECO:0000313" key="7">
    <source>
        <dbReference type="EMBL" id="TVZ01964.1"/>
    </source>
</evidence>
<accession>A0A6P2BSH1</accession>
<dbReference type="SUPFAM" id="SSF53822">
    <property type="entry name" value="Periplasmic binding protein-like I"/>
    <property type="match status" value="1"/>
</dbReference>
<dbReference type="InterPro" id="IPR000709">
    <property type="entry name" value="Leu_Ile_Val-bd"/>
</dbReference>
<dbReference type="PANTHER" id="PTHR30483:SF6">
    <property type="entry name" value="PERIPLASMIC BINDING PROTEIN OF ABC TRANSPORTER FOR NATURAL AMINO ACIDS"/>
    <property type="match status" value="1"/>
</dbReference>
<proteinExistence type="inferred from homology"/>
<dbReference type="Proteomes" id="UP000460272">
    <property type="component" value="Unassembled WGS sequence"/>
</dbReference>
<comment type="similarity">
    <text evidence="1">Belongs to the leucine-binding protein family.</text>
</comment>
<gene>
    <name evidence="7" type="ORF">EAS64_31530</name>
</gene>
<comment type="caution">
    <text evidence="7">The sequence shown here is derived from an EMBL/GenBank/DDBJ whole genome shotgun (WGS) entry which is preliminary data.</text>
</comment>
<organism evidence="7 8">
    <name type="scientific">Trebonia kvetii</name>
    <dbReference type="NCBI Taxonomy" id="2480626"/>
    <lineage>
        <taxon>Bacteria</taxon>
        <taxon>Bacillati</taxon>
        <taxon>Actinomycetota</taxon>
        <taxon>Actinomycetes</taxon>
        <taxon>Streptosporangiales</taxon>
        <taxon>Treboniaceae</taxon>
        <taxon>Trebonia</taxon>
    </lineage>
</organism>
<dbReference type="PRINTS" id="PR00337">
    <property type="entry name" value="LEUILEVALBP"/>
</dbReference>
<keyword evidence="8" id="KW-1185">Reference proteome</keyword>
<reference evidence="7 8" key="1">
    <citation type="submission" date="2018-11" db="EMBL/GenBank/DDBJ databases">
        <title>Trebonia kvetii gen.nov., sp.nov., a novel acidophilic actinobacterium, and proposal of the new actinobacterial family Treboniaceae fam. nov.</title>
        <authorList>
            <person name="Rapoport D."/>
            <person name="Sagova-Mareckova M."/>
            <person name="Sedlacek I."/>
            <person name="Provaznik J."/>
            <person name="Kralova S."/>
            <person name="Pavlinic D."/>
            <person name="Benes V."/>
            <person name="Kopecky J."/>
        </authorList>
    </citation>
    <scope>NUCLEOTIDE SEQUENCE [LARGE SCALE GENOMIC DNA]</scope>
    <source>
        <strain evidence="7 8">15Tr583</strain>
    </source>
</reference>
<dbReference type="GO" id="GO:0006865">
    <property type="term" value="P:amino acid transport"/>
    <property type="evidence" value="ECO:0007669"/>
    <property type="project" value="UniProtKB-KW"/>
</dbReference>
<keyword evidence="2" id="KW-0813">Transport</keyword>
<evidence type="ECO:0000256" key="3">
    <source>
        <dbReference type="ARBA" id="ARBA00022729"/>
    </source>
</evidence>
<keyword evidence="4" id="KW-0029">Amino-acid transport</keyword>
<dbReference type="InterPro" id="IPR051010">
    <property type="entry name" value="BCAA_transport"/>
</dbReference>
<evidence type="ECO:0000256" key="1">
    <source>
        <dbReference type="ARBA" id="ARBA00010062"/>
    </source>
</evidence>